<comment type="caution">
    <text evidence="1">The sequence shown here is derived from an EMBL/GenBank/DDBJ whole genome shotgun (WGS) entry which is preliminary data.</text>
</comment>
<evidence type="ECO:0000313" key="1">
    <source>
        <dbReference type="EMBL" id="CAG8662998.1"/>
    </source>
</evidence>
<accession>A0A9N9E6V1</accession>
<feature type="non-terminal residue" evidence="1">
    <location>
        <position position="1"/>
    </location>
</feature>
<proteinExistence type="predicted"/>
<gene>
    <name evidence="1" type="ORF">POCULU_LOCUS10553</name>
</gene>
<keyword evidence="2" id="KW-1185">Reference proteome</keyword>
<organism evidence="1 2">
    <name type="scientific">Paraglomus occultum</name>
    <dbReference type="NCBI Taxonomy" id="144539"/>
    <lineage>
        <taxon>Eukaryota</taxon>
        <taxon>Fungi</taxon>
        <taxon>Fungi incertae sedis</taxon>
        <taxon>Mucoromycota</taxon>
        <taxon>Glomeromycotina</taxon>
        <taxon>Glomeromycetes</taxon>
        <taxon>Paraglomerales</taxon>
        <taxon>Paraglomeraceae</taxon>
        <taxon>Paraglomus</taxon>
    </lineage>
</organism>
<dbReference type="EMBL" id="CAJVPJ010005629">
    <property type="protein sequence ID" value="CAG8662998.1"/>
    <property type="molecule type" value="Genomic_DNA"/>
</dbReference>
<name>A0A9N9E6V1_9GLOM</name>
<evidence type="ECO:0000313" key="2">
    <source>
        <dbReference type="Proteomes" id="UP000789572"/>
    </source>
</evidence>
<reference evidence="1" key="1">
    <citation type="submission" date="2021-06" db="EMBL/GenBank/DDBJ databases">
        <authorList>
            <person name="Kallberg Y."/>
            <person name="Tangrot J."/>
            <person name="Rosling A."/>
        </authorList>
    </citation>
    <scope>NUCLEOTIDE SEQUENCE</scope>
    <source>
        <strain evidence="1">IA702</strain>
    </source>
</reference>
<dbReference type="Proteomes" id="UP000789572">
    <property type="component" value="Unassembled WGS sequence"/>
</dbReference>
<dbReference type="AlphaFoldDB" id="A0A9N9E6V1"/>
<sequence>HAVVSKLLAEYRPNNGGHGPLHDDFICRIKEFMEGTDELKSFKK</sequence>
<protein>
    <submittedName>
        <fullName evidence="1">3199_t:CDS:1</fullName>
    </submittedName>
</protein>